<reference evidence="1 2" key="1">
    <citation type="submission" date="2024-01" db="EMBL/GenBank/DDBJ databases">
        <title>The genomes of 5 underutilized Papilionoideae crops provide insights into root nodulation and disease resistanc.</title>
        <authorList>
            <person name="Jiang F."/>
        </authorList>
    </citation>
    <scope>NUCLEOTIDE SEQUENCE [LARGE SCALE GENOMIC DNA]</scope>
    <source>
        <strain evidence="1">LVBAO_FW01</strain>
        <tissue evidence="1">Leaves</tissue>
    </source>
</reference>
<evidence type="ECO:0000313" key="1">
    <source>
        <dbReference type="EMBL" id="KAK7320991.1"/>
    </source>
</evidence>
<name>A0AAN9Q3I9_CANGL</name>
<keyword evidence="2" id="KW-1185">Reference proteome</keyword>
<comment type="caution">
    <text evidence="1">The sequence shown here is derived from an EMBL/GenBank/DDBJ whole genome shotgun (WGS) entry which is preliminary data.</text>
</comment>
<dbReference type="AlphaFoldDB" id="A0AAN9Q3I9"/>
<gene>
    <name evidence="1" type="ORF">VNO77_31012</name>
</gene>
<accession>A0AAN9Q3I9</accession>
<evidence type="ECO:0000313" key="2">
    <source>
        <dbReference type="Proteomes" id="UP001367508"/>
    </source>
</evidence>
<protein>
    <submittedName>
        <fullName evidence="1">Uncharacterized protein</fullName>
    </submittedName>
</protein>
<sequence length="133" mass="14794">MLTNKEMECLRSLAFLSPPMLATLFHVLALILNKNVVAWVGAAKSAVIKVASDPLYQWDSSFDSKKNKYRTWSPHQTTWPTDATTTVAVVELPHGPGDPTAALSSRSFCTASESDIDTTTTIYRNRVRLDPYF</sequence>
<organism evidence="1 2">
    <name type="scientific">Canavalia gladiata</name>
    <name type="common">Sword bean</name>
    <name type="synonym">Dolichos gladiatus</name>
    <dbReference type="NCBI Taxonomy" id="3824"/>
    <lineage>
        <taxon>Eukaryota</taxon>
        <taxon>Viridiplantae</taxon>
        <taxon>Streptophyta</taxon>
        <taxon>Embryophyta</taxon>
        <taxon>Tracheophyta</taxon>
        <taxon>Spermatophyta</taxon>
        <taxon>Magnoliopsida</taxon>
        <taxon>eudicotyledons</taxon>
        <taxon>Gunneridae</taxon>
        <taxon>Pentapetalae</taxon>
        <taxon>rosids</taxon>
        <taxon>fabids</taxon>
        <taxon>Fabales</taxon>
        <taxon>Fabaceae</taxon>
        <taxon>Papilionoideae</taxon>
        <taxon>50 kb inversion clade</taxon>
        <taxon>NPAAA clade</taxon>
        <taxon>indigoferoid/millettioid clade</taxon>
        <taxon>Phaseoleae</taxon>
        <taxon>Canavalia</taxon>
    </lineage>
</organism>
<proteinExistence type="predicted"/>
<dbReference type="Proteomes" id="UP001367508">
    <property type="component" value="Unassembled WGS sequence"/>
</dbReference>
<dbReference type="EMBL" id="JAYMYQ010000007">
    <property type="protein sequence ID" value="KAK7320991.1"/>
    <property type="molecule type" value="Genomic_DNA"/>
</dbReference>